<dbReference type="Proteomes" id="UP000029492">
    <property type="component" value="Chromosome"/>
</dbReference>
<evidence type="ECO:0000313" key="1">
    <source>
        <dbReference type="EMBL" id="AIQ91787.1"/>
    </source>
</evidence>
<reference evidence="1 2" key="1">
    <citation type="journal article" date="2014" name="PLoS ONE">
        <title>Genome Information of Methylobacterium oryzae, a Plant-Probiotic Methylotroph in the Phyllosphere.</title>
        <authorList>
            <person name="Kwak M.J."/>
            <person name="Jeong H."/>
            <person name="Madhaiyan M."/>
            <person name="Lee Y."/>
            <person name="Sa T.M."/>
            <person name="Oh T.K."/>
            <person name="Kim J.F."/>
        </authorList>
    </citation>
    <scope>NUCLEOTIDE SEQUENCE [LARGE SCALE GENOMIC DNA]</scope>
    <source>
        <strain evidence="1 2">CBMB20</strain>
    </source>
</reference>
<dbReference type="Pfam" id="PF06035">
    <property type="entry name" value="Peptidase_C93"/>
    <property type="match status" value="1"/>
</dbReference>
<dbReference type="KEGG" id="mor:MOC_4032"/>
<accession>A0A089NWN0</accession>
<evidence type="ECO:0000313" key="2">
    <source>
        <dbReference type="Proteomes" id="UP000029492"/>
    </source>
</evidence>
<sequence>MGPAMRFAVSMMQRRVEAPAARRLPRSRRAAVAALAVFGIAGLATGVQAQTLASLPTEAGARVQGDAKPIAAWTTFCQNYAAECALDRGEPARISLTPATWATIVSVNRRVNKAVEPMTDQDHLHVADRWDLAEDGIGDCEDFQLLKRHLLAQAGLPRRAMRMTVVIDEKGEGHAVLTLITDRGDLVLDNKTNAILPWHKTGYVFIKRESQDAVAWVSLGGVTSPVTTANR</sequence>
<dbReference type="PANTHER" id="PTHR39327">
    <property type="match status" value="1"/>
</dbReference>
<protein>
    <submittedName>
        <fullName evidence="1">Transglutaminase family protein cysteine peptidase BTLCP</fullName>
    </submittedName>
</protein>
<dbReference type="InterPro" id="IPR010319">
    <property type="entry name" value="Transglutaminase-like_Cys_pept"/>
</dbReference>
<dbReference type="AlphaFoldDB" id="A0A089NWN0"/>
<dbReference type="eggNOG" id="COG3672">
    <property type="taxonomic scope" value="Bacteria"/>
</dbReference>
<gene>
    <name evidence="1" type="ORF">MOC_4032</name>
</gene>
<organism evidence="1 2">
    <name type="scientific">Methylobacterium oryzae CBMB20</name>
    <dbReference type="NCBI Taxonomy" id="693986"/>
    <lineage>
        <taxon>Bacteria</taxon>
        <taxon>Pseudomonadati</taxon>
        <taxon>Pseudomonadota</taxon>
        <taxon>Alphaproteobacteria</taxon>
        <taxon>Hyphomicrobiales</taxon>
        <taxon>Methylobacteriaceae</taxon>
        <taxon>Methylobacterium</taxon>
    </lineage>
</organism>
<dbReference type="STRING" id="693986.MOC_4032"/>
<dbReference type="EMBL" id="CP003811">
    <property type="protein sequence ID" value="AIQ91787.1"/>
    <property type="molecule type" value="Genomic_DNA"/>
</dbReference>
<dbReference type="PANTHER" id="PTHR39327:SF1">
    <property type="entry name" value="BLR5470 PROTEIN"/>
    <property type="match status" value="1"/>
</dbReference>
<keyword evidence="2" id="KW-1185">Reference proteome</keyword>
<dbReference type="HOGENOM" id="CLU_092032_1_0_5"/>
<dbReference type="Gene3D" id="3.10.620.30">
    <property type="match status" value="1"/>
</dbReference>
<proteinExistence type="predicted"/>
<name>A0A089NWN0_9HYPH</name>